<feature type="domain" description="Major facilitator superfamily (MFS) profile" evidence="5">
    <location>
        <begin position="209"/>
        <end position="394"/>
    </location>
</feature>
<feature type="transmembrane region" description="Helical" evidence="4">
    <location>
        <begin position="213"/>
        <end position="237"/>
    </location>
</feature>
<dbReference type="Pfam" id="PF07690">
    <property type="entry name" value="MFS_1"/>
    <property type="match status" value="1"/>
</dbReference>
<feature type="transmembrane region" description="Helical" evidence="4">
    <location>
        <begin position="249"/>
        <end position="270"/>
    </location>
</feature>
<proteinExistence type="predicted"/>
<feature type="transmembrane region" description="Helical" evidence="4">
    <location>
        <begin position="277"/>
        <end position="295"/>
    </location>
</feature>
<organism evidence="6 7">
    <name type="scientific">Sphingobacterium psychroaquaticum</name>
    <dbReference type="NCBI Taxonomy" id="561061"/>
    <lineage>
        <taxon>Bacteria</taxon>
        <taxon>Pseudomonadati</taxon>
        <taxon>Bacteroidota</taxon>
        <taxon>Sphingobacteriia</taxon>
        <taxon>Sphingobacteriales</taxon>
        <taxon>Sphingobacteriaceae</taxon>
        <taxon>Sphingobacterium</taxon>
    </lineage>
</organism>
<dbReference type="OrthoDB" id="9797740at2"/>
<dbReference type="InterPro" id="IPR011701">
    <property type="entry name" value="MFS"/>
</dbReference>
<dbReference type="InterPro" id="IPR036259">
    <property type="entry name" value="MFS_trans_sf"/>
</dbReference>
<name>A0A1X7JPU0_9SPHI</name>
<evidence type="ECO:0000256" key="2">
    <source>
        <dbReference type="ARBA" id="ARBA00022989"/>
    </source>
</evidence>
<feature type="transmembrane region" description="Helical" evidence="4">
    <location>
        <begin position="135"/>
        <end position="156"/>
    </location>
</feature>
<feature type="transmembrane region" description="Helical" evidence="4">
    <location>
        <begin position="168"/>
        <end position="192"/>
    </location>
</feature>
<evidence type="ECO:0000256" key="3">
    <source>
        <dbReference type="ARBA" id="ARBA00023136"/>
    </source>
</evidence>
<dbReference type="PANTHER" id="PTHR23523">
    <property type="match status" value="1"/>
</dbReference>
<dbReference type="AlphaFoldDB" id="A0A1X7JPU0"/>
<dbReference type="InterPro" id="IPR052524">
    <property type="entry name" value="MFS_Cyanate_Porter"/>
</dbReference>
<feature type="transmembrane region" description="Helical" evidence="4">
    <location>
        <begin position="101"/>
        <end position="123"/>
    </location>
</feature>
<feature type="transmembrane region" description="Helical" evidence="4">
    <location>
        <begin position="48"/>
        <end position="66"/>
    </location>
</feature>
<dbReference type="SUPFAM" id="SSF103473">
    <property type="entry name" value="MFS general substrate transporter"/>
    <property type="match status" value="1"/>
</dbReference>
<keyword evidence="2 4" id="KW-1133">Transmembrane helix</keyword>
<dbReference type="EMBL" id="FXAU01000003">
    <property type="protein sequence ID" value="SMG30042.1"/>
    <property type="molecule type" value="Genomic_DNA"/>
</dbReference>
<evidence type="ECO:0000313" key="6">
    <source>
        <dbReference type="EMBL" id="SMG30042.1"/>
    </source>
</evidence>
<evidence type="ECO:0000256" key="4">
    <source>
        <dbReference type="SAM" id="Phobius"/>
    </source>
</evidence>
<keyword evidence="7" id="KW-1185">Reference proteome</keyword>
<evidence type="ECO:0000256" key="1">
    <source>
        <dbReference type="ARBA" id="ARBA00022692"/>
    </source>
</evidence>
<feature type="transmembrane region" description="Helical" evidence="4">
    <location>
        <begin position="301"/>
        <end position="323"/>
    </location>
</feature>
<reference evidence="6 7" key="1">
    <citation type="submission" date="2017-04" db="EMBL/GenBank/DDBJ databases">
        <authorList>
            <person name="Afonso C.L."/>
            <person name="Miller P.J."/>
            <person name="Scott M.A."/>
            <person name="Spackman E."/>
            <person name="Goraichik I."/>
            <person name="Dimitrov K.M."/>
            <person name="Suarez D.L."/>
            <person name="Swayne D.E."/>
        </authorList>
    </citation>
    <scope>NUCLEOTIDE SEQUENCE [LARGE SCALE GENOMIC DNA]</scope>
    <source>
        <strain evidence="6 7">DSM 22418</strain>
    </source>
</reference>
<dbReference type="Proteomes" id="UP000192980">
    <property type="component" value="Unassembled WGS sequence"/>
</dbReference>
<dbReference type="PROSITE" id="PS50850">
    <property type="entry name" value="MFS"/>
    <property type="match status" value="1"/>
</dbReference>
<feature type="transmembrane region" description="Helical" evidence="4">
    <location>
        <begin position="365"/>
        <end position="384"/>
    </location>
</feature>
<dbReference type="STRING" id="561061.SAMN05660862_2005"/>
<dbReference type="InterPro" id="IPR020846">
    <property type="entry name" value="MFS_dom"/>
</dbReference>
<feature type="transmembrane region" description="Helical" evidence="4">
    <location>
        <begin position="343"/>
        <end position="359"/>
    </location>
</feature>
<keyword evidence="3 4" id="KW-0472">Membrane</keyword>
<feature type="transmembrane region" description="Helical" evidence="4">
    <location>
        <begin position="78"/>
        <end position="95"/>
    </location>
</feature>
<accession>A0A1X7JPU0</accession>
<evidence type="ECO:0000259" key="5">
    <source>
        <dbReference type="PROSITE" id="PS50850"/>
    </source>
</evidence>
<sequence>MIHKKSGISVLGILVIIMVAGNLRAPITAVGPILSEIKTVLSLNTSEASLLTSIPLAVFAFCSIMISRIAGKGNIRHSLIYTCVALVLGLAMRVYGNVTMLYIGSIVMGLGICIGNVTTPAYIKQAFPNHIGLMTGIFSVSMNLIAAMASGLSLSIGQWTGLGWKGSLGVWTFWSVLALLVVLLDSFMASPVQRATRTKRVDSIRIFRSNQAWNISFFMGGQSLVYYCLVALLPVVLVDYGMPKEETGMVLFTIQMAMLPVMFIAPVIASKMKDQKVLIYAVGILMFSGVGMLILCKRTFIYITAILMGGASGLAFSLAILFFSLKSKTMEGTIKISGMAQSVGYLIAAIGPPIFGLLYERDPSWQSSFYFLLVTITLMVYFGAKAARQRFIED</sequence>
<dbReference type="RefSeq" id="WP_085472749.1">
    <property type="nucleotide sequence ID" value="NZ_FXAU01000003.1"/>
</dbReference>
<gene>
    <name evidence="6" type="ORF">SAMN05660862_2005</name>
</gene>
<dbReference type="PANTHER" id="PTHR23523:SF2">
    <property type="entry name" value="2-NITROIMIDAZOLE TRANSPORTER"/>
    <property type="match status" value="1"/>
</dbReference>
<dbReference type="Gene3D" id="1.20.1250.20">
    <property type="entry name" value="MFS general substrate transporter like domains"/>
    <property type="match status" value="2"/>
</dbReference>
<dbReference type="GO" id="GO:0022857">
    <property type="term" value="F:transmembrane transporter activity"/>
    <property type="evidence" value="ECO:0007669"/>
    <property type="project" value="InterPro"/>
</dbReference>
<keyword evidence="1 4" id="KW-0812">Transmembrane</keyword>
<evidence type="ECO:0000313" key="7">
    <source>
        <dbReference type="Proteomes" id="UP000192980"/>
    </source>
</evidence>
<protein>
    <submittedName>
        <fullName evidence="6">MFS transporter, CP family, cyanate transporter</fullName>
    </submittedName>
</protein>